<dbReference type="SUPFAM" id="SSF46689">
    <property type="entry name" value="Homeodomain-like"/>
    <property type="match status" value="1"/>
</dbReference>
<dbReference type="Proteomes" id="UP000515561">
    <property type="component" value="Chromosome"/>
</dbReference>
<dbReference type="InterPro" id="IPR009057">
    <property type="entry name" value="Homeodomain-like_sf"/>
</dbReference>
<dbReference type="SMART" id="SM00342">
    <property type="entry name" value="HTH_ARAC"/>
    <property type="match status" value="1"/>
</dbReference>
<evidence type="ECO:0000313" key="4">
    <source>
        <dbReference type="EMBL" id="BCJ93961.1"/>
    </source>
</evidence>
<evidence type="ECO:0000256" key="1">
    <source>
        <dbReference type="ARBA" id="ARBA00023015"/>
    </source>
</evidence>
<protein>
    <submittedName>
        <fullName evidence="4">Uncharacterized protein</fullName>
    </submittedName>
</protein>
<dbReference type="PROSITE" id="PS01124">
    <property type="entry name" value="HTH_ARAC_FAMILY_2"/>
    <property type="match status" value="1"/>
</dbReference>
<accession>A0A6S6R4C2</accession>
<dbReference type="PANTHER" id="PTHR43280:SF10">
    <property type="entry name" value="REGULATORY PROTEIN POCR"/>
    <property type="match status" value="1"/>
</dbReference>
<dbReference type="InterPro" id="IPR020449">
    <property type="entry name" value="Tscrpt_reg_AraC-type_HTH"/>
</dbReference>
<gene>
    <name evidence="4" type="ORF">acsn021_15300</name>
</gene>
<dbReference type="KEGG" id="acel:acsn021_15300"/>
<dbReference type="EMBL" id="AP023367">
    <property type="protein sequence ID" value="BCJ93961.1"/>
    <property type="molecule type" value="Genomic_DNA"/>
</dbReference>
<dbReference type="Pfam" id="PF12833">
    <property type="entry name" value="HTH_18"/>
    <property type="match status" value="1"/>
</dbReference>
<dbReference type="GO" id="GO:0043565">
    <property type="term" value="F:sequence-specific DNA binding"/>
    <property type="evidence" value="ECO:0007669"/>
    <property type="project" value="InterPro"/>
</dbReference>
<dbReference type="GO" id="GO:0003700">
    <property type="term" value="F:DNA-binding transcription factor activity"/>
    <property type="evidence" value="ECO:0007669"/>
    <property type="project" value="InterPro"/>
</dbReference>
<reference evidence="4 5" key="1">
    <citation type="journal article" date="2016" name="Int. J. Syst. Evol. Microbiol.">
        <title>Descriptions of Anaerotaenia torta gen. nov., sp. nov. and Anaerocolumna cellulosilytica gen. nov., sp. nov. isolated from a methanogenic reactor of cattle waste.</title>
        <authorList>
            <person name="Uek A."/>
            <person name="Ohtaki Y."/>
            <person name="Kaku N."/>
            <person name="Ueki K."/>
        </authorList>
    </citation>
    <scope>NUCLEOTIDE SEQUENCE [LARGE SCALE GENOMIC DNA]</scope>
    <source>
        <strain evidence="4 5">SN021</strain>
    </source>
</reference>
<name>A0A6S6R4C2_9FIRM</name>
<proteinExistence type="predicted"/>
<keyword evidence="2" id="KW-0238">DNA-binding</keyword>
<keyword evidence="3" id="KW-0804">Transcription</keyword>
<evidence type="ECO:0000256" key="2">
    <source>
        <dbReference type="ARBA" id="ARBA00023125"/>
    </source>
</evidence>
<dbReference type="Gene3D" id="1.10.10.60">
    <property type="entry name" value="Homeodomain-like"/>
    <property type="match status" value="2"/>
</dbReference>
<evidence type="ECO:0000313" key="5">
    <source>
        <dbReference type="Proteomes" id="UP000515561"/>
    </source>
</evidence>
<organism evidence="4 5">
    <name type="scientific">Anaerocolumna cellulosilytica</name>
    <dbReference type="NCBI Taxonomy" id="433286"/>
    <lineage>
        <taxon>Bacteria</taxon>
        <taxon>Bacillati</taxon>
        <taxon>Bacillota</taxon>
        <taxon>Clostridia</taxon>
        <taxon>Lachnospirales</taxon>
        <taxon>Lachnospiraceae</taxon>
        <taxon>Anaerocolumna</taxon>
    </lineage>
</organism>
<dbReference type="PANTHER" id="PTHR43280">
    <property type="entry name" value="ARAC-FAMILY TRANSCRIPTIONAL REGULATOR"/>
    <property type="match status" value="1"/>
</dbReference>
<dbReference type="InterPro" id="IPR018062">
    <property type="entry name" value="HTH_AraC-typ_CS"/>
</dbReference>
<dbReference type="PROSITE" id="PS00041">
    <property type="entry name" value="HTH_ARAC_FAMILY_1"/>
    <property type="match status" value="1"/>
</dbReference>
<keyword evidence="1" id="KW-0805">Transcription regulation</keyword>
<evidence type="ECO:0000256" key="3">
    <source>
        <dbReference type="ARBA" id="ARBA00023163"/>
    </source>
</evidence>
<keyword evidence="5" id="KW-1185">Reference proteome</keyword>
<dbReference type="RefSeq" id="WP_184093577.1">
    <property type="nucleotide sequence ID" value="NZ_AP023367.1"/>
</dbReference>
<dbReference type="PRINTS" id="PR00032">
    <property type="entry name" value="HTHARAC"/>
</dbReference>
<dbReference type="AlphaFoldDB" id="A0A6S6R4C2"/>
<sequence>MRHINRIYRNNSVVRFLVSYVLVLIIPLATLLYGFKSAFQVVENNINESSIFVLRNGIAKIDEEVKALQGISLQMSQSTNLKDFGGKTVVNSAYSKQALGVMEEYNNSLRYQGIKLIKNNYIYFNTRDIVIFENSLYRVDIFERYIKLWNMEFDEWRRMCANENSRKPRFFVTKEGGLNYIVPFAKELRGDNLGALVYEINKSAIRKYLNFLDEYKIYSMFILNSDKQLIYKEDKLDYLEKLSEDWYNESGIMNVENESITYISADNGWQYILVLPKQVALKQLNSLESFVMVLIVSAITLGLLISVYLSLQQGRPLNTLFSMITSSNTQIRQEISFQSMGEVVTEILRNNETLLEELEYDKPYLKKAFFHNLIKAEFVNTAELNYMAKKAGIELTGENYCVVSFKLFANNDFYEVDEQTLEEVRIISQLVMNYLNERYKEPAWFYKRNTLVTFGIFTVKEDTTNLKELLQETFEWLVAEYNVETNWGISKVCKNLLDIWKNCEEAAIAMQACRDKRHIMEYSLGLENTEEFYFPYIIEEKMVTGMKSGDWAAVEGMLKILAKENFAHRHLDRSRFIKFHRRMTELLSWQEESLGYNQEKIYWLNEAVINYDGEYTEYFERLTNICQEICTVVQQNRSKHRKQIISEIMEYIKDNYNDSGLGLSKVGVEFGMSEGYLSTIFKEGAGMNFTDFLEQIRIDTACEMLKNPENTVHKVAESVGYNSIQSFRRAFKRTMGLSPKEYRA</sequence>
<dbReference type="InterPro" id="IPR018060">
    <property type="entry name" value="HTH_AraC"/>
</dbReference>